<dbReference type="OrthoDB" id="1522504at2"/>
<dbReference type="SUPFAM" id="SSF55874">
    <property type="entry name" value="ATPase domain of HSP90 chaperone/DNA topoisomerase II/histidine kinase"/>
    <property type="match status" value="1"/>
</dbReference>
<evidence type="ECO:0000313" key="11">
    <source>
        <dbReference type="Proteomes" id="UP000023772"/>
    </source>
</evidence>
<evidence type="ECO:0000259" key="8">
    <source>
        <dbReference type="PROSITE" id="PS50109"/>
    </source>
</evidence>
<dbReference type="EC" id="2.7.13.3" evidence="2"/>
<dbReference type="InterPro" id="IPR005467">
    <property type="entry name" value="His_kinase_dom"/>
</dbReference>
<dbReference type="InterPro" id="IPR003661">
    <property type="entry name" value="HisK_dim/P_dom"/>
</dbReference>
<dbReference type="eggNOG" id="COG0642">
    <property type="taxonomic scope" value="Bacteria"/>
</dbReference>
<keyword evidence="7" id="KW-0472">Membrane</keyword>
<keyword evidence="7" id="KW-1133">Transmembrane helix</keyword>
<dbReference type="Pfam" id="PF00512">
    <property type="entry name" value="HisKA"/>
    <property type="match status" value="1"/>
</dbReference>
<evidence type="ECO:0000256" key="6">
    <source>
        <dbReference type="ARBA" id="ARBA00023012"/>
    </source>
</evidence>
<dbReference type="HOGENOM" id="CLU_000445_89_35_10"/>
<dbReference type="InterPro" id="IPR036097">
    <property type="entry name" value="HisK_dim/P_sf"/>
</dbReference>
<dbReference type="SMART" id="SM00388">
    <property type="entry name" value="HisKA"/>
    <property type="match status" value="1"/>
</dbReference>
<dbReference type="Pfam" id="PF02518">
    <property type="entry name" value="HATPase_c"/>
    <property type="match status" value="1"/>
</dbReference>
<dbReference type="Gene3D" id="1.10.287.130">
    <property type="match status" value="1"/>
</dbReference>
<gene>
    <name evidence="9" type="ORF">FH5T_19980</name>
    <name evidence="10" type="ORF">SAMN05444285_1602</name>
</gene>
<accession>X5DKN7</accession>
<evidence type="ECO:0000256" key="2">
    <source>
        <dbReference type="ARBA" id="ARBA00012438"/>
    </source>
</evidence>
<keyword evidence="4" id="KW-0808">Transferase</keyword>
<dbReference type="PANTHER" id="PTHR45453:SF1">
    <property type="entry name" value="PHOSPHATE REGULON SENSOR PROTEIN PHOR"/>
    <property type="match status" value="1"/>
</dbReference>
<keyword evidence="11" id="KW-1185">Reference proteome</keyword>
<dbReference type="GO" id="GO:0004721">
    <property type="term" value="F:phosphoprotein phosphatase activity"/>
    <property type="evidence" value="ECO:0007669"/>
    <property type="project" value="TreeGrafter"/>
</dbReference>
<evidence type="ECO:0000256" key="3">
    <source>
        <dbReference type="ARBA" id="ARBA00022553"/>
    </source>
</evidence>
<keyword evidence="3" id="KW-0597">Phosphoprotein</keyword>
<dbReference type="AlphaFoldDB" id="X5DKN7"/>
<dbReference type="InterPro" id="IPR003594">
    <property type="entry name" value="HATPase_dom"/>
</dbReference>
<dbReference type="GO" id="GO:0000155">
    <property type="term" value="F:phosphorelay sensor kinase activity"/>
    <property type="evidence" value="ECO:0007669"/>
    <property type="project" value="InterPro"/>
</dbReference>
<evidence type="ECO:0000256" key="7">
    <source>
        <dbReference type="SAM" id="Phobius"/>
    </source>
</evidence>
<dbReference type="Proteomes" id="UP000023772">
    <property type="component" value="Chromosome"/>
</dbReference>
<reference evidence="9 11" key="1">
    <citation type="submission" date="2014-03" db="EMBL/GenBank/DDBJ databases">
        <title>Complete genome sequence of a deeply braunched marine Bacteroidia bacterium Draconibacterium orientale type strain FH5T.</title>
        <authorList>
            <person name="Li X."/>
            <person name="Wang X."/>
            <person name="Xie Z."/>
            <person name="Du Z."/>
            <person name="Chen G."/>
        </authorList>
    </citation>
    <scope>NUCLEOTIDE SEQUENCE [LARGE SCALE GENOMIC DNA]</scope>
    <source>
        <strain evidence="9 11">FH5</strain>
    </source>
</reference>
<keyword evidence="7" id="KW-0812">Transmembrane</keyword>
<dbReference type="CDD" id="cd00082">
    <property type="entry name" value="HisKA"/>
    <property type="match status" value="1"/>
</dbReference>
<evidence type="ECO:0000256" key="1">
    <source>
        <dbReference type="ARBA" id="ARBA00000085"/>
    </source>
</evidence>
<dbReference type="Gene3D" id="3.30.565.10">
    <property type="entry name" value="Histidine kinase-like ATPase, C-terminal domain"/>
    <property type="match status" value="1"/>
</dbReference>
<keyword evidence="6" id="KW-0902">Two-component regulatory system</keyword>
<dbReference type="SUPFAM" id="SSF47384">
    <property type="entry name" value="Homodimeric domain of signal transducing histidine kinase"/>
    <property type="match status" value="1"/>
</dbReference>
<dbReference type="GO" id="GO:0005886">
    <property type="term" value="C:plasma membrane"/>
    <property type="evidence" value="ECO:0007669"/>
    <property type="project" value="TreeGrafter"/>
</dbReference>
<dbReference type="PANTHER" id="PTHR45453">
    <property type="entry name" value="PHOSPHATE REGULON SENSOR PROTEIN PHOR"/>
    <property type="match status" value="1"/>
</dbReference>
<organism evidence="10 12">
    <name type="scientific">Draconibacterium orientale</name>
    <dbReference type="NCBI Taxonomy" id="1168034"/>
    <lineage>
        <taxon>Bacteria</taxon>
        <taxon>Pseudomonadati</taxon>
        <taxon>Bacteroidota</taxon>
        <taxon>Bacteroidia</taxon>
        <taxon>Marinilabiliales</taxon>
        <taxon>Prolixibacteraceae</taxon>
        <taxon>Draconibacterium</taxon>
    </lineage>
</organism>
<evidence type="ECO:0000256" key="5">
    <source>
        <dbReference type="ARBA" id="ARBA00022777"/>
    </source>
</evidence>
<proteinExistence type="predicted"/>
<dbReference type="EMBL" id="FOHT01000060">
    <property type="protein sequence ID" value="SEU15413.1"/>
    <property type="molecule type" value="Genomic_DNA"/>
</dbReference>
<dbReference type="KEGG" id="dori:FH5T_19980"/>
<evidence type="ECO:0000256" key="4">
    <source>
        <dbReference type="ARBA" id="ARBA00022679"/>
    </source>
</evidence>
<dbReference type="PROSITE" id="PS50109">
    <property type="entry name" value="HIS_KIN"/>
    <property type="match status" value="1"/>
</dbReference>
<keyword evidence="5 10" id="KW-0418">Kinase</keyword>
<protein>
    <recommendedName>
        <fullName evidence="2">histidine kinase</fullName>
        <ecNumber evidence="2">2.7.13.3</ecNumber>
    </recommendedName>
</protein>
<dbReference type="InterPro" id="IPR050351">
    <property type="entry name" value="BphY/WalK/GraS-like"/>
</dbReference>
<feature type="domain" description="Histidine kinase" evidence="8">
    <location>
        <begin position="220"/>
        <end position="427"/>
    </location>
</feature>
<feature type="transmembrane region" description="Helical" evidence="7">
    <location>
        <begin position="131"/>
        <end position="153"/>
    </location>
</feature>
<dbReference type="STRING" id="1168034.FH5T_19980"/>
<sequence>MKLLTYTSRIQLRYFMILFGIFSILFYVVLNWNVLRNVDEVLHNRKINLLAYLKTNPEAPFQGDNPLDDFTFYAIDAATFQKSKENYTDTLIYEPVDDELDEYRKLNTFVEIHNQYYKLEILAPHLEADEMLGTIAFFLGILLTGLSLSFYLSQRIISRKIWKPFYDMLEKLRGFRLDKQQLPELSSSQIEEFKMLNESINELVLKNMEVFTSQKQFIENASHEMQTPLAVMQSRLEALIGRAELTKEQAEIVEGLISSTQRLKKLNKTLLLLSKIENRQFLLTDQVDVNQIIRQSMEYYEEQKSKLNISVTIKSETQLTVQGNIMLTEILIQNLLKNAFLHNTENGILTIYVGEKQLTISNSGHKKDEEGSMLDKEKLFNRFYKQSGNPDSWGLGLSIAKKIADTSGWELCYRSDGALHIFEVNFQ</sequence>
<evidence type="ECO:0000313" key="10">
    <source>
        <dbReference type="EMBL" id="SEU15413.1"/>
    </source>
</evidence>
<evidence type="ECO:0000313" key="9">
    <source>
        <dbReference type="EMBL" id="AHW61127.1"/>
    </source>
</evidence>
<name>X5DKN7_9BACT</name>
<feature type="transmembrane region" description="Helical" evidence="7">
    <location>
        <begin position="12"/>
        <end position="30"/>
    </location>
</feature>
<evidence type="ECO:0000313" key="12">
    <source>
        <dbReference type="Proteomes" id="UP000181981"/>
    </source>
</evidence>
<dbReference type="EMBL" id="CP007451">
    <property type="protein sequence ID" value="AHW61127.1"/>
    <property type="molecule type" value="Genomic_DNA"/>
</dbReference>
<reference evidence="10 12" key="2">
    <citation type="submission" date="2016-10" db="EMBL/GenBank/DDBJ databases">
        <authorList>
            <person name="de Groot N.N."/>
        </authorList>
    </citation>
    <scope>NUCLEOTIDE SEQUENCE [LARGE SCALE GENOMIC DNA]</scope>
    <source>
        <strain evidence="10 12">DSM 25947</strain>
    </source>
</reference>
<dbReference type="Proteomes" id="UP000181981">
    <property type="component" value="Unassembled WGS sequence"/>
</dbReference>
<dbReference type="GO" id="GO:0016036">
    <property type="term" value="P:cellular response to phosphate starvation"/>
    <property type="evidence" value="ECO:0007669"/>
    <property type="project" value="TreeGrafter"/>
</dbReference>
<comment type="catalytic activity">
    <reaction evidence="1">
        <text>ATP + protein L-histidine = ADP + protein N-phospho-L-histidine.</text>
        <dbReference type="EC" id="2.7.13.3"/>
    </reaction>
</comment>
<dbReference type="InterPro" id="IPR036890">
    <property type="entry name" value="HATPase_C_sf"/>
</dbReference>